<feature type="transmembrane region" description="Helical" evidence="1">
    <location>
        <begin position="174"/>
        <end position="191"/>
    </location>
</feature>
<accession>W4F0R4</accession>
<keyword evidence="1" id="KW-0812">Transmembrane</keyword>
<protein>
    <submittedName>
        <fullName evidence="2">Uncharacterized protein</fullName>
    </submittedName>
</protein>
<organism evidence="2 3">
    <name type="scientific">Viridibacillus arenosi FSL R5-213</name>
    <dbReference type="NCBI Taxonomy" id="1227360"/>
    <lineage>
        <taxon>Bacteria</taxon>
        <taxon>Bacillati</taxon>
        <taxon>Bacillota</taxon>
        <taxon>Bacilli</taxon>
        <taxon>Bacillales</taxon>
        <taxon>Caryophanaceae</taxon>
        <taxon>Viridibacillus</taxon>
    </lineage>
</organism>
<keyword evidence="1" id="KW-0472">Membrane</keyword>
<keyword evidence="1" id="KW-1133">Transmembrane helix</keyword>
<proteinExistence type="predicted"/>
<reference evidence="2 3" key="1">
    <citation type="journal article" date="2014" name="BMC Genomics">
        <title>Genomic comparison of sporeforming bacilli isolated from milk.</title>
        <authorList>
            <person name="Moreno Switt A.I."/>
            <person name="Andrus A.D."/>
            <person name="Ranieri M.L."/>
            <person name="Orsi R.H."/>
            <person name="Ivy R."/>
            <person name="den Bakker H.C."/>
            <person name="Martin N.H."/>
            <person name="Wiedmann M."/>
            <person name="Boor K.J."/>
        </authorList>
    </citation>
    <scope>NUCLEOTIDE SEQUENCE [LARGE SCALE GENOMIC DNA]</scope>
    <source>
        <strain evidence="2 3">FSL R5-213</strain>
    </source>
</reference>
<dbReference type="AlphaFoldDB" id="W4F0R4"/>
<comment type="caution">
    <text evidence="2">The sequence shown here is derived from an EMBL/GenBank/DDBJ whole genome shotgun (WGS) entry which is preliminary data.</text>
</comment>
<feature type="transmembrane region" description="Helical" evidence="1">
    <location>
        <begin position="111"/>
        <end position="132"/>
    </location>
</feature>
<dbReference type="Proteomes" id="UP000019062">
    <property type="component" value="Unassembled WGS sequence"/>
</dbReference>
<dbReference type="RefSeq" id="WP_038181672.1">
    <property type="nucleotide sequence ID" value="NZ_ASQA01000013.1"/>
</dbReference>
<sequence length="220" mass="25336">MRESSLKPERYYNISSMVFVERTKIKDTEKLQKVLSKISKTKPIDYIEPLAGIRVIDIQLSNGENIYLNVNYGGYMTALYDPKSGNTYDIDLDSFEKLNTLFIDMNNEFNIWRFIIFPTIFLSATLAIYYLVRKFTKREETKSKDKNTLVDILMNVAAVSSIAFAPAVYGAYNIGWLTAILLLILCIGDFIKKEANIILNFSLVLMIIIFLYGDKWIQTL</sequence>
<evidence type="ECO:0000313" key="3">
    <source>
        <dbReference type="Proteomes" id="UP000019062"/>
    </source>
</evidence>
<dbReference type="EMBL" id="ASQA01000013">
    <property type="protein sequence ID" value="ETT86375.1"/>
    <property type="molecule type" value="Genomic_DNA"/>
</dbReference>
<gene>
    <name evidence="2" type="ORF">C176_06672</name>
</gene>
<evidence type="ECO:0000313" key="2">
    <source>
        <dbReference type="EMBL" id="ETT86375.1"/>
    </source>
</evidence>
<feature type="transmembrane region" description="Helical" evidence="1">
    <location>
        <begin position="198"/>
        <end position="217"/>
    </location>
</feature>
<name>W4F0R4_9BACL</name>
<feature type="transmembrane region" description="Helical" evidence="1">
    <location>
        <begin position="152"/>
        <end position="168"/>
    </location>
</feature>
<keyword evidence="3" id="KW-1185">Reference proteome</keyword>
<evidence type="ECO:0000256" key="1">
    <source>
        <dbReference type="SAM" id="Phobius"/>
    </source>
</evidence>